<feature type="chain" id="PRO_5046953742" description="peptidylprolyl isomerase" evidence="4">
    <location>
        <begin position="23"/>
        <end position="517"/>
    </location>
</feature>
<accession>A0ABW9RJ85</accession>
<dbReference type="PRINTS" id="PR00153">
    <property type="entry name" value="CSAPPISMRASE"/>
</dbReference>
<evidence type="ECO:0000313" key="6">
    <source>
        <dbReference type="EMBL" id="MTI24134.1"/>
    </source>
</evidence>
<reference evidence="6 7" key="1">
    <citation type="submission" date="2019-02" db="EMBL/GenBank/DDBJ databases">
        <authorList>
            <person name="Goldberg S.R."/>
            <person name="Haltli B.A."/>
            <person name="Correa H."/>
            <person name="Russell K.G."/>
        </authorList>
    </citation>
    <scope>NUCLEOTIDE SEQUENCE [LARGE SCALE GENOMIC DNA]</scope>
    <source>
        <strain evidence="6 7">JCM 16186</strain>
    </source>
</reference>
<dbReference type="Gene3D" id="1.25.10.10">
    <property type="entry name" value="Leucine-rich Repeat Variant"/>
    <property type="match status" value="2"/>
</dbReference>
<keyword evidence="7" id="KW-1185">Reference proteome</keyword>
<gene>
    <name evidence="6" type="ORF">E1163_04165</name>
</gene>
<evidence type="ECO:0000256" key="1">
    <source>
        <dbReference type="ARBA" id="ARBA00013194"/>
    </source>
</evidence>
<dbReference type="InterPro" id="IPR016024">
    <property type="entry name" value="ARM-type_fold"/>
</dbReference>
<comment type="caution">
    <text evidence="6">The sequence shown here is derived from an EMBL/GenBank/DDBJ whole genome shotgun (WGS) entry which is preliminary data.</text>
</comment>
<dbReference type="RefSeq" id="WP_155169797.1">
    <property type="nucleotide sequence ID" value="NZ_BAAAFL010000012.1"/>
</dbReference>
<name>A0ABW9RJ85_9BACT</name>
<sequence length="517" mass="56592">MNKFPHKLYSSGWLLSVLCLIAACQAKVEKPGDISLNKYADSTLVQIYDYQDKRDTKELLAYFNHENSEYRMAAAEAFGSVQDSLAIPMLGQLLYDSSAQVRKAAAYALGQSYDSSAVVPLTRALQDEDSVFVRRELLEALGKVVTQPQIQLLYNQPDASVKEKEGLAWGLYRAGIRNVHDGVAVRLGVSLLDSAHSYETRLGAAHFLARGKNLELKRYETAIIKAATSDVSPNVRMAAATALRNIQSETAINALVVLAKKDADYRVRVNALRALSAFNFDQTNTVVYESLGDENLHVAITAAGVIDAQATADDEPFITETALAADSSKVKAMLLGTALRLAEDKAPIAHFEGTEEEEVTNEYNHPIDWELVKSLTKDQKMMVETGKGNIELRLLVEEAPGSVANFVSLAQKGYFNGKNFHRVVPNFVVQGGCNRGDGYGGEDYSIRSELANLRYAEGSVGMASAGKDTEGTQWFITHSPTPHLDGRYTIFAQVTDGMDVVHRLQVGDTIQSVSLIK</sequence>
<dbReference type="SUPFAM" id="SSF50891">
    <property type="entry name" value="Cyclophilin-like"/>
    <property type="match status" value="1"/>
</dbReference>
<keyword evidence="2" id="KW-0697">Rotamase</keyword>
<proteinExistence type="predicted"/>
<dbReference type="InterPro" id="IPR002130">
    <property type="entry name" value="Cyclophilin-type_PPIase_dom"/>
</dbReference>
<evidence type="ECO:0000259" key="5">
    <source>
        <dbReference type="PROSITE" id="PS50072"/>
    </source>
</evidence>
<evidence type="ECO:0000256" key="3">
    <source>
        <dbReference type="ARBA" id="ARBA00023235"/>
    </source>
</evidence>
<dbReference type="PANTHER" id="PTHR45625">
    <property type="entry name" value="PEPTIDYL-PROLYL CIS-TRANS ISOMERASE-RELATED"/>
    <property type="match status" value="1"/>
</dbReference>
<dbReference type="InterPro" id="IPR011989">
    <property type="entry name" value="ARM-like"/>
</dbReference>
<dbReference type="PROSITE" id="PS50072">
    <property type="entry name" value="CSA_PPIASE_2"/>
    <property type="match status" value="1"/>
</dbReference>
<dbReference type="InterPro" id="IPR044666">
    <property type="entry name" value="Cyclophilin_A-like"/>
</dbReference>
<evidence type="ECO:0000313" key="7">
    <source>
        <dbReference type="Proteomes" id="UP000798808"/>
    </source>
</evidence>
<dbReference type="InterPro" id="IPR029000">
    <property type="entry name" value="Cyclophilin-like_dom_sf"/>
</dbReference>
<organism evidence="6 7">
    <name type="scientific">Fulvivirga kasyanovii</name>
    <dbReference type="NCBI Taxonomy" id="396812"/>
    <lineage>
        <taxon>Bacteria</taxon>
        <taxon>Pseudomonadati</taxon>
        <taxon>Bacteroidota</taxon>
        <taxon>Cytophagia</taxon>
        <taxon>Cytophagales</taxon>
        <taxon>Fulvivirgaceae</taxon>
        <taxon>Fulvivirga</taxon>
    </lineage>
</organism>
<keyword evidence="4" id="KW-0732">Signal</keyword>
<feature type="signal peptide" evidence="4">
    <location>
        <begin position="1"/>
        <end position="22"/>
    </location>
</feature>
<dbReference type="Proteomes" id="UP000798808">
    <property type="component" value="Unassembled WGS sequence"/>
</dbReference>
<dbReference type="PANTHER" id="PTHR45625:SF4">
    <property type="entry name" value="PEPTIDYLPROLYL ISOMERASE DOMAIN AND WD REPEAT-CONTAINING PROTEIN 1"/>
    <property type="match status" value="1"/>
</dbReference>
<dbReference type="Gene3D" id="2.40.100.10">
    <property type="entry name" value="Cyclophilin-like"/>
    <property type="match status" value="1"/>
</dbReference>
<evidence type="ECO:0000256" key="4">
    <source>
        <dbReference type="SAM" id="SignalP"/>
    </source>
</evidence>
<dbReference type="EMBL" id="SMLW01000370">
    <property type="protein sequence ID" value="MTI24134.1"/>
    <property type="molecule type" value="Genomic_DNA"/>
</dbReference>
<dbReference type="InterPro" id="IPR004155">
    <property type="entry name" value="PBS_lyase_HEAT"/>
</dbReference>
<dbReference type="CDD" id="cd00317">
    <property type="entry name" value="cyclophilin"/>
    <property type="match status" value="1"/>
</dbReference>
<keyword evidence="3" id="KW-0413">Isomerase</keyword>
<dbReference type="EC" id="5.2.1.8" evidence="1"/>
<dbReference type="Pfam" id="PF00160">
    <property type="entry name" value="Pro_isomerase"/>
    <property type="match status" value="1"/>
</dbReference>
<evidence type="ECO:0000256" key="2">
    <source>
        <dbReference type="ARBA" id="ARBA00023110"/>
    </source>
</evidence>
<dbReference type="SUPFAM" id="SSF48371">
    <property type="entry name" value="ARM repeat"/>
    <property type="match status" value="1"/>
</dbReference>
<feature type="domain" description="PPIase cyclophilin-type" evidence="5">
    <location>
        <begin position="388"/>
        <end position="505"/>
    </location>
</feature>
<dbReference type="SMART" id="SM00567">
    <property type="entry name" value="EZ_HEAT"/>
    <property type="match status" value="5"/>
</dbReference>
<protein>
    <recommendedName>
        <fullName evidence="1">peptidylprolyl isomerase</fullName>
        <ecNumber evidence="1">5.2.1.8</ecNumber>
    </recommendedName>
</protein>
<dbReference type="Pfam" id="PF13646">
    <property type="entry name" value="HEAT_2"/>
    <property type="match status" value="2"/>
</dbReference>
<dbReference type="PROSITE" id="PS51257">
    <property type="entry name" value="PROKAR_LIPOPROTEIN"/>
    <property type="match status" value="1"/>
</dbReference>